<evidence type="ECO:0000313" key="3">
    <source>
        <dbReference type="Proteomes" id="UP001301728"/>
    </source>
</evidence>
<evidence type="ECO:0000313" key="2">
    <source>
        <dbReference type="EMBL" id="MEA5521292.1"/>
    </source>
</evidence>
<dbReference type="EMBL" id="JAYGHT010000131">
    <property type="protein sequence ID" value="MEA5521292.1"/>
    <property type="molecule type" value="Genomic_DNA"/>
</dbReference>
<gene>
    <name evidence="2" type="ORF">VB854_20335</name>
</gene>
<dbReference type="RefSeq" id="WP_323273042.1">
    <property type="nucleotide sequence ID" value="NZ_JAYGHT010000131.1"/>
</dbReference>
<dbReference type="Proteomes" id="UP001301728">
    <property type="component" value="Unassembled WGS sequence"/>
</dbReference>
<sequence length="142" mass="16330">MWLNLLTLLLSVCITLMLGIKPVFAQEAPDFYQGNWPDSQGNYPIRQQYHGSWQVVDRDPKGLNCRANIPPYAGSKEIRAIFPTGTLINAVRRDRGVFELGEESSQNQPWLRVQLFGQEGRQECWVRANKNYIIPIRPEKIS</sequence>
<reference evidence="2 3" key="1">
    <citation type="submission" date="2023-12" db="EMBL/GenBank/DDBJ databases">
        <title>Baltic Sea Cyanobacteria.</title>
        <authorList>
            <person name="Delbaje E."/>
            <person name="Fewer D.P."/>
            <person name="Shishido T.K."/>
        </authorList>
    </citation>
    <scope>NUCLEOTIDE SEQUENCE [LARGE SCALE GENOMIC DNA]</scope>
    <source>
        <strain evidence="2 3">CCNP 1315</strain>
    </source>
</reference>
<keyword evidence="1" id="KW-0732">Signal</keyword>
<organism evidence="2 3">
    <name type="scientific">Limnoraphis robusta CCNP1315</name>
    <dbReference type="NCBI Taxonomy" id="3110306"/>
    <lineage>
        <taxon>Bacteria</taxon>
        <taxon>Bacillati</taxon>
        <taxon>Cyanobacteriota</taxon>
        <taxon>Cyanophyceae</taxon>
        <taxon>Oscillatoriophycideae</taxon>
        <taxon>Oscillatoriales</taxon>
        <taxon>Sirenicapillariaceae</taxon>
        <taxon>Limnoraphis</taxon>
    </lineage>
</organism>
<feature type="chain" id="PRO_5046236934" description="SH3b domain-containing protein" evidence="1">
    <location>
        <begin position="26"/>
        <end position="142"/>
    </location>
</feature>
<keyword evidence="3" id="KW-1185">Reference proteome</keyword>
<accession>A0ABU5U326</accession>
<evidence type="ECO:0008006" key="4">
    <source>
        <dbReference type="Google" id="ProtNLM"/>
    </source>
</evidence>
<protein>
    <recommendedName>
        <fullName evidence="4">SH3b domain-containing protein</fullName>
    </recommendedName>
</protein>
<comment type="caution">
    <text evidence="2">The sequence shown here is derived from an EMBL/GenBank/DDBJ whole genome shotgun (WGS) entry which is preliminary data.</text>
</comment>
<name>A0ABU5U326_9CYAN</name>
<feature type="signal peptide" evidence="1">
    <location>
        <begin position="1"/>
        <end position="25"/>
    </location>
</feature>
<evidence type="ECO:0000256" key="1">
    <source>
        <dbReference type="SAM" id="SignalP"/>
    </source>
</evidence>
<proteinExistence type="predicted"/>